<dbReference type="InterPro" id="IPR011990">
    <property type="entry name" value="TPR-like_helical_dom_sf"/>
</dbReference>
<gene>
    <name evidence="2" type="ORF">PHISCL_03351</name>
</gene>
<reference evidence="3" key="1">
    <citation type="submission" date="2017-02" db="EMBL/GenBank/DDBJ databases">
        <authorList>
            <person name="Tafer H."/>
            <person name="Lopandic K."/>
        </authorList>
    </citation>
    <scope>NUCLEOTIDE SEQUENCE [LARGE SCALE GENOMIC DNA]</scope>
    <source>
        <strain evidence="3">CBS 366.77</strain>
    </source>
</reference>
<evidence type="ECO:0000256" key="1">
    <source>
        <dbReference type="SAM" id="MobiDB-lite"/>
    </source>
</evidence>
<dbReference type="AlphaFoldDB" id="A0A3A2ZMQ9"/>
<feature type="region of interest" description="Disordered" evidence="1">
    <location>
        <begin position="250"/>
        <end position="293"/>
    </location>
</feature>
<comment type="caution">
    <text evidence="2">The sequence shown here is derived from an EMBL/GenBank/DDBJ whole genome shotgun (WGS) entry which is preliminary data.</text>
</comment>
<evidence type="ECO:0000313" key="3">
    <source>
        <dbReference type="Proteomes" id="UP000266188"/>
    </source>
</evidence>
<dbReference type="Gene3D" id="1.25.40.10">
    <property type="entry name" value="Tetratricopeptide repeat domain"/>
    <property type="match status" value="1"/>
</dbReference>
<evidence type="ECO:0000313" key="2">
    <source>
        <dbReference type="EMBL" id="RJE24296.1"/>
    </source>
</evidence>
<dbReference type="EMBL" id="MVGC01000086">
    <property type="protein sequence ID" value="RJE24296.1"/>
    <property type="molecule type" value="Genomic_DNA"/>
</dbReference>
<protein>
    <submittedName>
        <fullName evidence="2">Uncharacterized protein</fullName>
    </submittedName>
</protein>
<feature type="compositionally biased region" description="Basic and acidic residues" evidence="1">
    <location>
        <begin position="1"/>
        <end position="11"/>
    </location>
</feature>
<proteinExistence type="predicted"/>
<sequence>MTPFIDQKEDTTSESQSTGSIIPTKATFGESTSGTWSGQLPLRSHRGVSTPERVGQVHPPVETTSNDKESTETGEELPNAKAEYPPSNKSSLNYHSEIDDIPEKTDELVAKFDEQMARLEISFVLTQAILHLVGSKDVEAEDCAQKSLDLAKELGEEAAIARSFYWLGIIELYRGKDAKAHRSLLNARPCIGKYDEGNYVPLVLSFFQRGVTNADRQRIVQSQGWLTRTKDTGSRIESEMSAPCPSVLNRISTSQSQPLETDKPGQGTKRKLGGLDMNDQALRPPYNARGEKTKSKLWPVRDRGDIYSHAGDGTNPNYDILCWEGPFTFTMYPKGLAPRFRPTDIIPKQHYEWIMSKSEWMTVRENWKEKSVTMSFLAYERKEIRRCIRQKSLENDLGSRTIA</sequence>
<accession>A0A3A2ZMQ9</accession>
<organism evidence="2 3">
    <name type="scientific">Aspergillus sclerotialis</name>
    <dbReference type="NCBI Taxonomy" id="2070753"/>
    <lineage>
        <taxon>Eukaryota</taxon>
        <taxon>Fungi</taxon>
        <taxon>Dikarya</taxon>
        <taxon>Ascomycota</taxon>
        <taxon>Pezizomycotina</taxon>
        <taxon>Eurotiomycetes</taxon>
        <taxon>Eurotiomycetidae</taxon>
        <taxon>Eurotiales</taxon>
        <taxon>Aspergillaceae</taxon>
        <taxon>Aspergillus</taxon>
        <taxon>Aspergillus subgen. Polypaecilum</taxon>
    </lineage>
</organism>
<feature type="region of interest" description="Disordered" evidence="1">
    <location>
        <begin position="1"/>
        <end position="93"/>
    </location>
</feature>
<name>A0A3A2ZMQ9_9EURO</name>
<dbReference type="Proteomes" id="UP000266188">
    <property type="component" value="Unassembled WGS sequence"/>
</dbReference>
<dbReference type="OrthoDB" id="4312109at2759"/>
<keyword evidence="3" id="KW-1185">Reference proteome</keyword>
<feature type="compositionally biased region" description="Polar residues" evidence="1">
    <location>
        <begin position="29"/>
        <end position="38"/>
    </location>
</feature>
<feature type="compositionally biased region" description="Polar residues" evidence="1">
    <location>
        <begin position="250"/>
        <end position="259"/>
    </location>
</feature>